<dbReference type="SUPFAM" id="SSF81415">
    <property type="entry name" value="Mitochondrial cytochrome c oxidase subunit VIc"/>
    <property type="match status" value="1"/>
</dbReference>
<keyword evidence="6 9" id="KW-1133">Transmembrane helix</keyword>
<dbReference type="Proteomes" id="UP001381693">
    <property type="component" value="Unassembled WGS sequence"/>
</dbReference>
<evidence type="ECO:0000256" key="2">
    <source>
        <dbReference type="ARBA" id="ARBA00004673"/>
    </source>
</evidence>
<evidence type="ECO:0000256" key="8">
    <source>
        <dbReference type="ARBA" id="ARBA00023136"/>
    </source>
</evidence>
<protein>
    <submittedName>
        <fullName evidence="10">Cytochrome c oxidase subunit</fullName>
    </submittedName>
</protein>
<dbReference type="EMBL" id="JAXCGZ010011758">
    <property type="protein sequence ID" value="KAK7074164.1"/>
    <property type="molecule type" value="Genomic_DNA"/>
</dbReference>
<accession>A0AAN8X8X3</accession>
<organism evidence="10 11">
    <name type="scientific">Halocaridina rubra</name>
    <name type="common">Hawaiian red shrimp</name>
    <dbReference type="NCBI Taxonomy" id="373956"/>
    <lineage>
        <taxon>Eukaryota</taxon>
        <taxon>Metazoa</taxon>
        <taxon>Ecdysozoa</taxon>
        <taxon>Arthropoda</taxon>
        <taxon>Crustacea</taxon>
        <taxon>Multicrustacea</taxon>
        <taxon>Malacostraca</taxon>
        <taxon>Eumalacostraca</taxon>
        <taxon>Eucarida</taxon>
        <taxon>Decapoda</taxon>
        <taxon>Pleocyemata</taxon>
        <taxon>Caridea</taxon>
        <taxon>Atyoidea</taxon>
        <taxon>Atyidae</taxon>
        <taxon>Halocaridina</taxon>
    </lineage>
</organism>
<evidence type="ECO:0000256" key="7">
    <source>
        <dbReference type="ARBA" id="ARBA00023128"/>
    </source>
</evidence>
<dbReference type="InterPro" id="IPR034884">
    <property type="entry name" value="Cytochrome_c_oxidase_VIc/VIIs"/>
</dbReference>
<proteinExistence type="inferred from homology"/>
<dbReference type="InterPro" id="IPR037169">
    <property type="entry name" value="Cytochrome_c_oxidase_VIc_sf"/>
</dbReference>
<dbReference type="PANTHER" id="PTHR48416:SF1">
    <property type="entry name" value="CYTOCHROME C OXIDASE SUBUNIT 6C"/>
    <property type="match status" value="1"/>
</dbReference>
<keyword evidence="7" id="KW-0496">Mitochondrion</keyword>
<evidence type="ECO:0000256" key="9">
    <source>
        <dbReference type="SAM" id="Phobius"/>
    </source>
</evidence>
<dbReference type="CDD" id="cd22901">
    <property type="entry name" value="CcO_VIc"/>
    <property type="match status" value="1"/>
</dbReference>
<name>A0AAN8X8X3_HALRR</name>
<evidence type="ECO:0000256" key="6">
    <source>
        <dbReference type="ARBA" id="ARBA00022989"/>
    </source>
</evidence>
<evidence type="ECO:0000256" key="1">
    <source>
        <dbReference type="ARBA" id="ARBA00004434"/>
    </source>
</evidence>
<evidence type="ECO:0000256" key="4">
    <source>
        <dbReference type="ARBA" id="ARBA00022692"/>
    </source>
</evidence>
<dbReference type="Pfam" id="PF02937">
    <property type="entry name" value="COX6C"/>
    <property type="match status" value="1"/>
</dbReference>
<evidence type="ECO:0000313" key="10">
    <source>
        <dbReference type="EMBL" id="KAK7074164.1"/>
    </source>
</evidence>
<evidence type="ECO:0000256" key="5">
    <source>
        <dbReference type="ARBA" id="ARBA00022792"/>
    </source>
</evidence>
<keyword evidence="5" id="KW-0999">Mitochondrion inner membrane</keyword>
<evidence type="ECO:0000256" key="3">
    <source>
        <dbReference type="ARBA" id="ARBA00007204"/>
    </source>
</evidence>
<dbReference type="PANTHER" id="PTHR48416">
    <property type="entry name" value="CYTOCHROME C OXIDASE SUBUNIT 6C"/>
    <property type="match status" value="1"/>
</dbReference>
<dbReference type="Gene3D" id="4.10.93.10">
    <property type="entry name" value="Mitochondrial cytochrome c oxidase subunit VIc/VIIs"/>
    <property type="match status" value="1"/>
</dbReference>
<comment type="subcellular location">
    <subcellularLocation>
        <location evidence="1">Mitochondrion inner membrane</location>
        <topology evidence="1">Single-pass membrane protein</topology>
    </subcellularLocation>
</comment>
<comment type="caution">
    <text evidence="10">The sequence shown here is derived from an EMBL/GenBank/DDBJ whole genome shotgun (WGS) entry which is preliminary data.</text>
</comment>
<dbReference type="InterPro" id="IPR051389">
    <property type="entry name" value="Cytochrome_c_oxidase_VIc"/>
</dbReference>
<feature type="transmembrane region" description="Helical" evidence="9">
    <location>
        <begin position="56"/>
        <end position="74"/>
    </location>
</feature>
<sequence>MVKGGSPPEVSLSAILQLFGAGYTQSHLTVNLCHYIMSLPKPVMRGLLTAQIKKHIAIASVLCFITVGGFKVLVQDPRKRLYADFYKNYDALAEFNRIRNLGYLQSARPDGEE</sequence>
<evidence type="ECO:0000313" key="11">
    <source>
        <dbReference type="Proteomes" id="UP001381693"/>
    </source>
</evidence>
<gene>
    <name evidence="10" type="primary">COX6C</name>
    <name evidence="10" type="ORF">SK128_024293</name>
</gene>
<reference evidence="10 11" key="1">
    <citation type="submission" date="2023-11" db="EMBL/GenBank/DDBJ databases">
        <title>Halocaridina rubra genome assembly.</title>
        <authorList>
            <person name="Smith C."/>
        </authorList>
    </citation>
    <scope>NUCLEOTIDE SEQUENCE [LARGE SCALE GENOMIC DNA]</scope>
    <source>
        <strain evidence="10">EP-1</strain>
        <tissue evidence="10">Whole</tissue>
    </source>
</reference>
<keyword evidence="8 9" id="KW-0472">Membrane</keyword>
<keyword evidence="11" id="KW-1185">Reference proteome</keyword>
<comment type="similarity">
    <text evidence="3">Belongs to the cytochrome c oxidase subunit 6c family.</text>
</comment>
<keyword evidence="4 9" id="KW-0812">Transmembrane</keyword>
<comment type="pathway">
    <text evidence="2">Energy metabolism; oxidative phosphorylation.</text>
</comment>
<dbReference type="GO" id="GO:0005743">
    <property type="term" value="C:mitochondrial inner membrane"/>
    <property type="evidence" value="ECO:0007669"/>
    <property type="project" value="UniProtKB-SubCell"/>
</dbReference>
<dbReference type="AlphaFoldDB" id="A0AAN8X8X3"/>